<gene>
    <name evidence="2" type="ORF">V6617_01425</name>
</gene>
<evidence type="ECO:0000313" key="2">
    <source>
        <dbReference type="EMBL" id="WWT34738.1"/>
    </source>
</evidence>
<dbReference type="Pfam" id="PF01527">
    <property type="entry name" value="HTH_Tnp_1"/>
    <property type="match status" value="1"/>
</dbReference>
<dbReference type="RefSeq" id="WP_338610791.1">
    <property type="nucleotide sequence ID" value="NZ_CP146275.1"/>
</dbReference>
<reference evidence="2 3" key="1">
    <citation type="submission" date="2024-02" db="EMBL/GenBank/DDBJ databases">
        <title>Complete genome sequence of Pelagibacterium nitratireducens ZH15.</title>
        <authorList>
            <person name="Zhao L.H."/>
        </authorList>
    </citation>
    <scope>NUCLEOTIDE SEQUENCE [LARGE SCALE GENOMIC DNA]</scope>
    <source>
        <strain evidence="2 3">ZH15</strain>
    </source>
</reference>
<dbReference type="Proteomes" id="UP001369958">
    <property type="component" value="Chromosome"/>
</dbReference>
<protein>
    <submittedName>
        <fullName evidence="2">Transposase</fullName>
    </submittedName>
</protein>
<accession>A0ABZ2I6X6</accession>
<evidence type="ECO:0000313" key="3">
    <source>
        <dbReference type="Proteomes" id="UP001369958"/>
    </source>
</evidence>
<dbReference type="InterPro" id="IPR002514">
    <property type="entry name" value="Transposase_8"/>
</dbReference>
<dbReference type="InterPro" id="IPR010921">
    <property type="entry name" value="Trp_repressor/repl_initiator"/>
</dbReference>
<name>A0ABZ2I6X6_9HYPH</name>
<evidence type="ECO:0000256" key="1">
    <source>
        <dbReference type="SAM" id="MobiDB-lite"/>
    </source>
</evidence>
<dbReference type="EMBL" id="CP146275">
    <property type="protein sequence ID" value="WWT34738.1"/>
    <property type="molecule type" value="Genomic_DNA"/>
</dbReference>
<proteinExistence type="predicted"/>
<organism evidence="2 3">
    <name type="scientific">Pelagibacterium nitratireducens</name>
    <dbReference type="NCBI Taxonomy" id="1046114"/>
    <lineage>
        <taxon>Bacteria</taxon>
        <taxon>Pseudomonadati</taxon>
        <taxon>Pseudomonadota</taxon>
        <taxon>Alphaproteobacteria</taxon>
        <taxon>Hyphomicrobiales</taxon>
        <taxon>Devosiaceae</taxon>
        <taxon>Pelagibacterium</taxon>
    </lineage>
</organism>
<dbReference type="SUPFAM" id="SSF48295">
    <property type="entry name" value="TrpR-like"/>
    <property type="match status" value="1"/>
</dbReference>
<keyword evidence="3" id="KW-1185">Reference proteome</keyword>
<sequence>MVSRSLEPGTNVSALAREIGISPSQLFGWRAEASGSEALVPSGAPPGHQAEAGQVPAPLHSKS</sequence>
<feature type="region of interest" description="Disordered" evidence="1">
    <location>
        <begin position="36"/>
        <end position="63"/>
    </location>
</feature>